<proteinExistence type="predicted"/>
<protein>
    <submittedName>
        <fullName evidence="1">Uncharacterized protein</fullName>
    </submittedName>
</protein>
<dbReference type="PaxDb" id="411460-RUMTOR_01554"/>
<name>A5KMT2_9FIRM</name>
<dbReference type="HOGENOM" id="CLU_3065923_0_0_9"/>
<comment type="caution">
    <text evidence="1">The sequence shown here is derived from an EMBL/GenBank/DDBJ whole genome shotgun (WGS) entry which is preliminary data.</text>
</comment>
<accession>A5KMT2</accession>
<gene>
    <name evidence="1" type="ORF">RUMTOR_01554</name>
</gene>
<reference evidence="1 2" key="2">
    <citation type="submission" date="2007-04" db="EMBL/GenBank/DDBJ databases">
        <title>Draft genome sequence of Ruminococcus torques (ATCC 27756).</title>
        <authorList>
            <person name="Sudarsanam P."/>
            <person name="Ley R."/>
            <person name="Guruge J."/>
            <person name="Turnbaugh P.J."/>
            <person name="Mahowald M."/>
            <person name="Liep D."/>
            <person name="Gordon J."/>
        </authorList>
    </citation>
    <scope>NUCLEOTIDE SEQUENCE [LARGE SCALE GENOMIC DNA]</scope>
    <source>
        <strain evidence="1 2">ATCC 27756</strain>
    </source>
</reference>
<evidence type="ECO:0000313" key="2">
    <source>
        <dbReference type="Proteomes" id="UP000003577"/>
    </source>
</evidence>
<reference evidence="1 2" key="1">
    <citation type="submission" date="2007-03" db="EMBL/GenBank/DDBJ databases">
        <authorList>
            <person name="Fulton L."/>
            <person name="Clifton S."/>
            <person name="Fulton B."/>
            <person name="Xu J."/>
            <person name="Minx P."/>
            <person name="Pepin K.H."/>
            <person name="Johnson M."/>
            <person name="Thiruvilangam P."/>
            <person name="Bhonagiri V."/>
            <person name="Nash W.E."/>
            <person name="Mardis E.R."/>
            <person name="Wilson R.K."/>
        </authorList>
    </citation>
    <scope>NUCLEOTIDE SEQUENCE [LARGE SCALE GENOMIC DNA]</scope>
    <source>
        <strain evidence="1 2">ATCC 27756</strain>
    </source>
</reference>
<evidence type="ECO:0000313" key="1">
    <source>
        <dbReference type="EMBL" id="EDK24300.1"/>
    </source>
</evidence>
<sequence length="53" mass="6246">MPRTFDDTYLKKVWKIDCSFCLAAFIKVPSVKKASDDAFSLKIFQERVRSQMR</sequence>
<dbReference type="AlphaFoldDB" id="A5KMT2"/>
<dbReference type="EMBL" id="AAVP02000006">
    <property type="protein sequence ID" value="EDK24300.1"/>
    <property type="molecule type" value="Genomic_DNA"/>
</dbReference>
<dbReference type="Proteomes" id="UP000003577">
    <property type="component" value="Unassembled WGS sequence"/>
</dbReference>
<organism evidence="1 2">
    <name type="scientific">[Ruminococcus] torques ATCC 27756</name>
    <dbReference type="NCBI Taxonomy" id="411460"/>
    <lineage>
        <taxon>Bacteria</taxon>
        <taxon>Bacillati</taxon>
        <taxon>Bacillota</taxon>
        <taxon>Clostridia</taxon>
        <taxon>Lachnospirales</taxon>
        <taxon>Lachnospiraceae</taxon>
        <taxon>Mediterraneibacter</taxon>
    </lineage>
</organism>